<dbReference type="Pfam" id="PF04339">
    <property type="entry name" value="FemAB_like"/>
    <property type="match status" value="1"/>
</dbReference>
<dbReference type="RefSeq" id="WP_064985520.1">
    <property type="nucleotide sequence ID" value="NZ_CP033507.1"/>
</dbReference>
<evidence type="ECO:0000313" key="2">
    <source>
        <dbReference type="Proteomes" id="UP000275530"/>
    </source>
</evidence>
<dbReference type="AlphaFoldDB" id="A0A6M7TIV2"/>
<comment type="caution">
    <text evidence="1">The sequence shown here is derived from an EMBL/GenBank/DDBJ whole genome shotgun (WGS) entry which is preliminary data.</text>
</comment>
<reference evidence="1 2" key="1">
    <citation type="submission" date="2018-09" db="EMBL/GenBank/DDBJ databases">
        <title>Mesorhizobium carmichaelinearum sp. nov. isolated from Carmichaelinea spp. root nodules in New Zealand.</title>
        <authorList>
            <person name="De Meyer S.E."/>
        </authorList>
    </citation>
    <scope>NUCLEOTIDE SEQUENCE [LARGE SCALE GENOMIC DNA]</scope>
    <source>
        <strain evidence="1 2">LMG 28313</strain>
    </source>
</reference>
<sequence>MDQGDDGDGQTANADYSIRIAAGIGAFTCDEWNGFAGTTRGDAENGYNPLVSFAFLSALEDSGCAVRRTGWQGHHLRLETAQGRLLGAVPCYLKSHSQGEYVFDHGWSDAFERAGGRYYPKLQCAVPFTPVTGPRLLVGKGEDPDAVRAGLAAGLKMVTDKLGVSSAHVTFAQENDVATLEAAGFLHRTDQQFHFFNEGFSTYDDFLATLASRKRKAMKKERREALADGITIDWLTGKDLTEKAWDDFFAFYMDTGSRKWGRPYLNRQFFSLIGERMADDILLVMARRNGRYIAGAINFIGSDALYGRNWGCIEDHPFLHFEVCYHQAIDFAIERKLKVVEAGAQGEHKLARGYRPVTMHSAHYISHLGLRNAVADYLQRERREVERMSDYLEEHTPFRKDLEE</sequence>
<organism evidence="1 2">
    <name type="scientific">Mesorhizobium jarvisii</name>
    <dbReference type="NCBI Taxonomy" id="1777867"/>
    <lineage>
        <taxon>Bacteria</taxon>
        <taxon>Pseudomonadati</taxon>
        <taxon>Pseudomonadota</taxon>
        <taxon>Alphaproteobacteria</taxon>
        <taxon>Hyphomicrobiales</taxon>
        <taxon>Phyllobacteriaceae</taxon>
        <taxon>Mesorhizobium</taxon>
    </lineage>
</organism>
<protein>
    <submittedName>
        <fullName evidence="1">GNAT family N-acetyltransferase</fullName>
    </submittedName>
</protein>
<dbReference type="PANTHER" id="PTHR47017:SF1">
    <property type="entry name" value="ACYL-COA"/>
    <property type="match status" value="1"/>
</dbReference>
<name>A0A6M7TIV2_9HYPH</name>
<dbReference type="Proteomes" id="UP000275530">
    <property type="component" value="Unassembled WGS sequence"/>
</dbReference>
<accession>A0A6M7TIV2</accession>
<dbReference type="Gene3D" id="3.40.630.30">
    <property type="match status" value="1"/>
</dbReference>
<keyword evidence="2" id="KW-1185">Reference proteome</keyword>
<gene>
    <name evidence="1" type="ORF">D3242_25025</name>
</gene>
<dbReference type="PANTHER" id="PTHR47017">
    <property type="entry name" value="ACYL-COA"/>
    <property type="match status" value="1"/>
</dbReference>
<dbReference type="InterPro" id="IPR007434">
    <property type="entry name" value="FemAB-like"/>
</dbReference>
<proteinExistence type="predicted"/>
<evidence type="ECO:0000313" key="1">
    <source>
        <dbReference type="EMBL" id="RJT30633.1"/>
    </source>
</evidence>
<dbReference type="EMBL" id="QZXA01000010">
    <property type="protein sequence ID" value="RJT30633.1"/>
    <property type="molecule type" value="Genomic_DNA"/>
</dbReference>
<dbReference type="SUPFAM" id="SSF55729">
    <property type="entry name" value="Acyl-CoA N-acyltransferases (Nat)"/>
    <property type="match status" value="1"/>
</dbReference>
<dbReference type="InterPro" id="IPR016181">
    <property type="entry name" value="Acyl_CoA_acyltransferase"/>
</dbReference>